<proteinExistence type="predicted"/>
<organism evidence="1 2">
    <name type="scientific">Strigomonas culicis</name>
    <dbReference type="NCBI Taxonomy" id="28005"/>
    <lineage>
        <taxon>Eukaryota</taxon>
        <taxon>Discoba</taxon>
        <taxon>Euglenozoa</taxon>
        <taxon>Kinetoplastea</taxon>
        <taxon>Metakinetoplastina</taxon>
        <taxon>Trypanosomatida</taxon>
        <taxon>Trypanosomatidae</taxon>
        <taxon>Strigomonadinae</taxon>
        <taxon>Strigomonas</taxon>
    </lineage>
</organism>
<dbReference type="AlphaFoldDB" id="S9UKJ4"/>
<evidence type="ECO:0000313" key="1">
    <source>
        <dbReference type="EMBL" id="EPY31367.1"/>
    </source>
</evidence>
<comment type="caution">
    <text evidence="1">The sequence shown here is derived from an EMBL/GenBank/DDBJ whole genome shotgun (WGS) entry which is preliminary data.</text>
</comment>
<keyword evidence="2" id="KW-1185">Reference proteome</keyword>
<dbReference type="EMBL" id="ATMH01003491">
    <property type="protein sequence ID" value="EPY31367.1"/>
    <property type="molecule type" value="Genomic_DNA"/>
</dbReference>
<gene>
    <name evidence="1" type="ORF">STCU_03491</name>
</gene>
<dbReference type="OrthoDB" id="277246at2759"/>
<accession>S9UKJ4</accession>
<name>S9UKJ4_9TRYP</name>
<reference evidence="1 2" key="1">
    <citation type="journal article" date="2013" name="PLoS ONE">
        <title>Predicting the Proteins of Angomonas deanei, Strigomonas culicis and Their Respective Endosymbionts Reveals New Aspects of the Trypanosomatidae Family.</title>
        <authorList>
            <person name="Motta M.C."/>
            <person name="Martins A.C."/>
            <person name="de Souza S.S."/>
            <person name="Catta-Preta C.M."/>
            <person name="Silva R."/>
            <person name="Klein C.C."/>
            <person name="de Almeida L.G."/>
            <person name="de Lima Cunha O."/>
            <person name="Ciapina L.P."/>
            <person name="Brocchi M."/>
            <person name="Colabardini A.C."/>
            <person name="de Araujo Lima B."/>
            <person name="Machado C.R."/>
            <person name="de Almeida Soares C.M."/>
            <person name="Probst C.M."/>
            <person name="de Menezes C.B."/>
            <person name="Thompson C.E."/>
            <person name="Bartholomeu D.C."/>
            <person name="Gradia D.F."/>
            <person name="Pavoni D.P."/>
            <person name="Grisard E.C."/>
            <person name="Fantinatti-Garboggini F."/>
            <person name="Marchini F.K."/>
            <person name="Rodrigues-Luiz G.F."/>
            <person name="Wagner G."/>
            <person name="Goldman G.H."/>
            <person name="Fietto J.L."/>
            <person name="Elias M.C."/>
            <person name="Goldman M.H."/>
            <person name="Sagot M.F."/>
            <person name="Pereira M."/>
            <person name="Stoco P.H."/>
            <person name="de Mendonca-Neto R.P."/>
            <person name="Teixeira S.M."/>
            <person name="Maciel T.E."/>
            <person name="de Oliveira Mendes T.A."/>
            <person name="Urmenyi T.P."/>
            <person name="de Souza W."/>
            <person name="Schenkman S."/>
            <person name="de Vasconcelos A.T."/>
        </authorList>
    </citation>
    <scope>NUCLEOTIDE SEQUENCE [LARGE SCALE GENOMIC DNA]</scope>
</reference>
<protein>
    <submittedName>
        <fullName evidence="1">Uncharacterized protein</fullName>
    </submittedName>
</protein>
<evidence type="ECO:0000313" key="2">
    <source>
        <dbReference type="Proteomes" id="UP000015354"/>
    </source>
</evidence>
<sequence length="145" mass="15684">MYAGVGFTGVNWSVAGKVIRASDVWSTARLSVLQRLSPSTAMACAYNFDIAQSVANVTVGFMQGLRLRLPTLFSSRRADARTPLPTDSLVPLVWACKAESSGVCSTALRGTFSDSLRWSVIVHKNMLVEKSAFQFGVSLSMENDS</sequence>
<dbReference type="Proteomes" id="UP000015354">
    <property type="component" value="Unassembled WGS sequence"/>
</dbReference>